<dbReference type="EMBL" id="DUGH01000160">
    <property type="protein sequence ID" value="HIH17058.1"/>
    <property type="molecule type" value="Genomic_DNA"/>
</dbReference>
<gene>
    <name evidence="4" type="primary">aroF</name>
    <name evidence="4" type="ORF">HA252_06655</name>
    <name evidence="5" type="ORF">J4203_05220</name>
</gene>
<evidence type="ECO:0000259" key="2">
    <source>
        <dbReference type="Pfam" id="PF00793"/>
    </source>
</evidence>
<name>A0A7J4JH81_9ARCH</name>
<dbReference type="InterPro" id="IPR052899">
    <property type="entry name" value="Class-I_DAHP_synthase"/>
</dbReference>
<sequence>MIIKLKASASKEAIQQVIDFVRAHGLDVDASLGKEVTLVGVIGDTRQLPKQALEFLPAVEKLIPILKDYKLASREFHPENTVVKVNGLKIGGEQLVIMAGPCAIEGEEQLLEAAHAVKEAGAHVLRASAFKPRTSPYDFQGMGEEGLKLLRKAKQATGLVTETEVLDVRDVELVAKYVDILRVGARNMQNFDLLREVGKIDKPVILKNGISSTLKEFLLAAEYIMAEGNRNVILCSRGIRTFETLTRFTLDVNTIPLLHKESHLPVIVDPSHAAGIRELVQPMSRAAVAAGADGLLVEVHSHPEKALCDGKQALLPSDFRQLMSDLRKIAPIVGRTM</sequence>
<protein>
    <submittedName>
        <fullName evidence="4">3-deoxy-7-phosphoheptulonate synthase</fullName>
        <ecNumber evidence="4">2.5.1.54</ecNumber>
    </submittedName>
</protein>
<dbReference type="AlphaFoldDB" id="A0A7J4JH81"/>
<evidence type="ECO:0000313" key="6">
    <source>
        <dbReference type="Proteomes" id="UP000564964"/>
    </source>
</evidence>
<dbReference type="EMBL" id="JAGVWE010000004">
    <property type="protein sequence ID" value="MBS3063250.1"/>
    <property type="molecule type" value="Genomic_DNA"/>
</dbReference>
<dbReference type="NCBIfam" id="NF009239">
    <property type="entry name" value="PRK12595.1"/>
    <property type="match status" value="1"/>
</dbReference>
<dbReference type="InterPro" id="IPR006268">
    <property type="entry name" value="DAHP_syn_2"/>
</dbReference>
<evidence type="ECO:0000313" key="5">
    <source>
        <dbReference type="EMBL" id="MBS3063250.1"/>
    </source>
</evidence>
<dbReference type="NCBIfam" id="TIGR01361">
    <property type="entry name" value="DAHP_synth_Bsub"/>
    <property type="match status" value="1"/>
</dbReference>
<dbReference type="SUPFAM" id="SSF51569">
    <property type="entry name" value="Aldolase"/>
    <property type="match status" value="1"/>
</dbReference>
<dbReference type="Gene3D" id="3.30.70.1140">
    <property type="entry name" value="Phospho-2-dehydro-3-deoxyheptonate aldolase, domain 1"/>
    <property type="match status" value="1"/>
</dbReference>
<evidence type="ECO:0000256" key="1">
    <source>
        <dbReference type="ARBA" id="ARBA00022679"/>
    </source>
</evidence>
<dbReference type="PANTHER" id="PTHR43018">
    <property type="entry name" value="PHOSPHO-2-DEHYDRO-3-DEOXYHEPTONATE ALDOLASE"/>
    <property type="match status" value="1"/>
</dbReference>
<dbReference type="InterPro" id="IPR041071">
    <property type="entry name" value="DAHP_snth_FXD"/>
</dbReference>
<feature type="domain" description="DAHP synthase ferredoxin-like" evidence="3">
    <location>
        <begin position="1"/>
        <end position="67"/>
    </location>
</feature>
<evidence type="ECO:0000313" key="4">
    <source>
        <dbReference type="EMBL" id="HIH17058.1"/>
    </source>
</evidence>
<dbReference type="Proteomes" id="UP000564964">
    <property type="component" value="Unassembled WGS sequence"/>
</dbReference>
<accession>A0A7J4JH81</accession>
<dbReference type="InterPro" id="IPR006218">
    <property type="entry name" value="DAHP1/KDSA"/>
</dbReference>
<dbReference type="GO" id="GO:0003849">
    <property type="term" value="F:3-deoxy-7-phosphoheptulonate synthase activity"/>
    <property type="evidence" value="ECO:0007669"/>
    <property type="project" value="UniProtKB-EC"/>
</dbReference>
<dbReference type="InterPro" id="IPR013785">
    <property type="entry name" value="Aldolase_TIM"/>
</dbReference>
<comment type="caution">
    <text evidence="4">The sequence shown here is derived from an EMBL/GenBank/DDBJ whole genome shotgun (WGS) entry which is preliminary data.</text>
</comment>
<proteinExistence type="predicted"/>
<reference evidence="5" key="2">
    <citation type="submission" date="2021-03" db="EMBL/GenBank/DDBJ databases">
        <authorList>
            <person name="Jaffe A."/>
        </authorList>
    </citation>
    <scope>NUCLEOTIDE SEQUENCE</scope>
    <source>
        <strain evidence="5">RIFCSPLOWO2_01_FULL_58_19</strain>
    </source>
</reference>
<dbReference type="EC" id="2.5.1.54" evidence="4"/>
<dbReference type="Pfam" id="PF18152">
    <property type="entry name" value="DAHP_snth_FXD"/>
    <property type="match status" value="1"/>
</dbReference>
<dbReference type="PANTHER" id="PTHR43018:SF2">
    <property type="entry name" value="PHOSPHO-2-DEHYDRO-3-DEOXYHEPTONATE ALDOLASE"/>
    <property type="match status" value="1"/>
</dbReference>
<keyword evidence="1 4" id="KW-0808">Transferase</keyword>
<evidence type="ECO:0000259" key="3">
    <source>
        <dbReference type="Pfam" id="PF18152"/>
    </source>
</evidence>
<dbReference type="Gene3D" id="3.20.20.70">
    <property type="entry name" value="Aldolase class I"/>
    <property type="match status" value="1"/>
</dbReference>
<dbReference type="Proteomes" id="UP000678237">
    <property type="component" value="Unassembled WGS sequence"/>
</dbReference>
<feature type="domain" description="DAHP synthetase I/KDSA" evidence="2">
    <location>
        <begin position="87"/>
        <end position="323"/>
    </location>
</feature>
<dbReference type="Pfam" id="PF00793">
    <property type="entry name" value="DAHP_synth_1"/>
    <property type="match status" value="1"/>
</dbReference>
<dbReference type="GO" id="GO:0009073">
    <property type="term" value="P:aromatic amino acid family biosynthetic process"/>
    <property type="evidence" value="ECO:0007669"/>
    <property type="project" value="InterPro"/>
</dbReference>
<dbReference type="GO" id="GO:0016832">
    <property type="term" value="F:aldehyde-lyase activity"/>
    <property type="evidence" value="ECO:0007669"/>
    <property type="project" value="InterPro"/>
</dbReference>
<dbReference type="NCBIfam" id="NF006421">
    <property type="entry name" value="PRK08673.1"/>
    <property type="match status" value="1"/>
</dbReference>
<reference evidence="6" key="1">
    <citation type="journal article" date="2020" name="bioRxiv">
        <title>A rank-normalized archaeal taxonomy based on genome phylogeny resolves widespread incomplete and uneven classifications.</title>
        <authorList>
            <person name="Rinke C."/>
            <person name="Chuvochina M."/>
            <person name="Mussig A.J."/>
            <person name="Chaumeil P.-A."/>
            <person name="Waite D.W."/>
            <person name="Whitman W.B."/>
            <person name="Parks D.H."/>
            <person name="Hugenholtz P."/>
        </authorList>
    </citation>
    <scope>NUCLEOTIDE SEQUENCE [LARGE SCALE GENOMIC DNA]</scope>
</reference>
<organism evidence="4 6">
    <name type="scientific">Candidatus Iainarchaeum sp</name>
    <dbReference type="NCBI Taxonomy" id="3101447"/>
    <lineage>
        <taxon>Archaea</taxon>
        <taxon>Candidatus Iainarchaeota</taxon>
        <taxon>Candidatus Iainarchaeia</taxon>
        <taxon>Candidatus Iainarchaeales</taxon>
        <taxon>Candidatus Iainarchaeaceae</taxon>
        <taxon>Candidatus Iainarchaeum</taxon>
    </lineage>
</organism>
<reference evidence="5" key="3">
    <citation type="submission" date="2021-05" db="EMBL/GenBank/DDBJ databases">
        <title>Protein family content uncovers lineage relationships and bacterial pathway maintenance mechanisms in DPANN archaea.</title>
        <authorList>
            <person name="Castelle C.J."/>
            <person name="Meheust R."/>
            <person name="Jaffe A.L."/>
            <person name="Seitz K."/>
            <person name="Gong X."/>
            <person name="Baker B.J."/>
            <person name="Banfield J.F."/>
        </authorList>
    </citation>
    <scope>NUCLEOTIDE SEQUENCE</scope>
    <source>
        <strain evidence="5">RIFCSPLOWO2_01_FULL_58_19</strain>
    </source>
</reference>